<name>A0A432W8C1_9GAMM</name>
<dbReference type="EMBL" id="PIPL01000001">
    <property type="protein sequence ID" value="RUO26315.1"/>
    <property type="molecule type" value="Genomic_DNA"/>
</dbReference>
<evidence type="ECO:0000313" key="9">
    <source>
        <dbReference type="EMBL" id="RUO26315.1"/>
    </source>
</evidence>
<dbReference type="EC" id="6.3.1.1" evidence="7"/>
<keyword evidence="2 9" id="KW-0436">Ligase</keyword>
<gene>
    <name evidence="9" type="primary">asnA</name>
    <name evidence="9" type="ORF">CWE09_06260</name>
</gene>
<evidence type="ECO:0000259" key="8">
    <source>
        <dbReference type="PROSITE" id="PS50862"/>
    </source>
</evidence>
<evidence type="ECO:0000256" key="7">
    <source>
        <dbReference type="NCBIfam" id="TIGR00669"/>
    </source>
</evidence>
<dbReference type="OrthoDB" id="3185462at2"/>
<dbReference type="PANTHER" id="PTHR30073:SF5">
    <property type="entry name" value="ASPARTATE--AMMONIA LIGASE"/>
    <property type="match status" value="1"/>
</dbReference>
<dbReference type="InterPro" id="IPR004618">
    <property type="entry name" value="AsnA"/>
</dbReference>
<dbReference type="PIRSF" id="PIRSF001555">
    <property type="entry name" value="Asp_ammon_ligase"/>
    <property type="match status" value="1"/>
</dbReference>
<evidence type="ECO:0000256" key="5">
    <source>
        <dbReference type="ARBA" id="ARBA00022840"/>
    </source>
</evidence>
<evidence type="ECO:0000256" key="1">
    <source>
        <dbReference type="ARBA" id="ARBA00022490"/>
    </source>
</evidence>
<dbReference type="PANTHER" id="PTHR30073">
    <property type="entry name" value="ASPARTATE--AMMONIA LIGASE"/>
    <property type="match status" value="1"/>
</dbReference>
<protein>
    <recommendedName>
        <fullName evidence="7">Aspartate--ammonia ligase</fullName>
        <ecNumber evidence="7">6.3.1.1</ecNumber>
    </recommendedName>
</protein>
<evidence type="ECO:0000256" key="4">
    <source>
        <dbReference type="ARBA" id="ARBA00022741"/>
    </source>
</evidence>
<reference evidence="9 10" key="1">
    <citation type="journal article" date="2011" name="Front. Microbiol.">
        <title>Genomic signatures of strain selection and enhancement in Bacillus atrophaeus var. globigii, a historical biowarfare simulant.</title>
        <authorList>
            <person name="Gibbons H.S."/>
            <person name="Broomall S.M."/>
            <person name="McNew L.A."/>
            <person name="Daligault H."/>
            <person name="Chapman C."/>
            <person name="Bruce D."/>
            <person name="Karavis M."/>
            <person name="Krepps M."/>
            <person name="McGregor P.A."/>
            <person name="Hong C."/>
            <person name="Park K.H."/>
            <person name="Akmal A."/>
            <person name="Feldman A."/>
            <person name="Lin J.S."/>
            <person name="Chang W.E."/>
            <person name="Higgs B.W."/>
            <person name="Demirev P."/>
            <person name="Lindquist J."/>
            <person name="Liem A."/>
            <person name="Fochler E."/>
            <person name="Read T.D."/>
            <person name="Tapia R."/>
            <person name="Johnson S."/>
            <person name="Bishop-Lilly K.A."/>
            <person name="Detter C."/>
            <person name="Han C."/>
            <person name="Sozhamannan S."/>
            <person name="Rosenzweig C.N."/>
            <person name="Skowronski E.W."/>
        </authorList>
    </citation>
    <scope>NUCLEOTIDE SEQUENCE [LARGE SCALE GENOMIC DNA]</scope>
    <source>
        <strain evidence="9 10">MLST1</strain>
    </source>
</reference>
<dbReference type="GO" id="GO:0004071">
    <property type="term" value="F:aspartate-ammonia ligase activity"/>
    <property type="evidence" value="ECO:0007669"/>
    <property type="project" value="UniProtKB-UniRule"/>
</dbReference>
<keyword evidence="5" id="KW-0067">ATP-binding</keyword>
<dbReference type="GO" id="GO:0005524">
    <property type="term" value="F:ATP binding"/>
    <property type="evidence" value="ECO:0007669"/>
    <property type="project" value="UniProtKB-KW"/>
</dbReference>
<dbReference type="GO" id="GO:0006529">
    <property type="term" value="P:asparagine biosynthetic process"/>
    <property type="evidence" value="ECO:0007669"/>
    <property type="project" value="UniProtKB-UniRule"/>
</dbReference>
<evidence type="ECO:0000256" key="3">
    <source>
        <dbReference type="ARBA" id="ARBA00022605"/>
    </source>
</evidence>
<dbReference type="Gene3D" id="3.30.930.10">
    <property type="entry name" value="Bira Bifunctional Protein, Domain 2"/>
    <property type="match status" value="1"/>
</dbReference>
<organism evidence="9 10">
    <name type="scientific">Aliidiomarina minuta</name>
    <dbReference type="NCBI Taxonomy" id="880057"/>
    <lineage>
        <taxon>Bacteria</taxon>
        <taxon>Pseudomonadati</taxon>
        <taxon>Pseudomonadota</taxon>
        <taxon>Gammaproteobacteria</taxon>
        <taxon>Alteromonadales</taxon>
        <taxon>Idiomarinaceae</taxon>
        <taxon>Aliidiomarina</taxon>
    </lineage>
</organism>
<evidence type="ECO:0000256" key="6">
    <source>
        <dbReference type="ARBA" id="ARBA00022888"/>
    </source>
</evidence>
<keyword evidence="1" id="KW-0963">Cytoplasm</keyword>
<feature type="domain" description="Aminoacyl-transfer RNA synthetases class-II family profile" evidence="8">
    <location>
        <begin position="15"/>
        <end position="314"/>
    </location>
</feature>
<evidence type="ECO:0000313" key="10">
    <source>
        <dbReference type="Proteomes" id="UP000288293"/>
    </source>
</evidence>
<dbReference type="NCBIfam" id="TIGR00669">
    <property type="entry name" value="asnA"/>
    <property type="match status" value="1"/>
</dbReference>
<keyword evidence="3" id="KW-0028">Amino-acid biosynthesis</keyword>
<dbReference type="GO" id="GO:0005829">
    <property type="term" value="C:cytosol"/>
    <property type="evidence" value="ECO:0007669"/>
    <property type="project" value="TreeGrafter"/>
</dbReference>
<dbReference type="InterPro" id="IPR045864">
    <property type="entry name" value="aa-tRNA-synth_II/BPL/LPL"/>
</dbReference>
<keyword evidence="10" id="KW-1185">Reference proteome</keyword>
<keyword evidence="4" id="KW-0547">Nucleotide-binding</keyword>
<dbReference type="InterPro" id="IPR006195">
    <property type="entry name" value="aa-tRNA-synth_II"/>
</dbReference>
<accession>A0A432W8C1</accession>
<dbReference type="Proteomes" id="UP000288293">
    <property type="component" value="Unassembled WGS sequence"/>
</dbReference>
<dbReference type="Pfam" id="PF03590">
    <property type="entry name" value="AsnA"/>
    <property type="match status" value="1"/>
</dbReference>
<dbReference type="AlphaFoldDB" id="A0A432W8C1"/>
<dbReference type="PROSITE" id="PS50862">
    <property type="entry name" value="AA_TRNA_LIGASE_II"/>
    <property type="match status" value="1"/>
</dbReference>
<evidence type="ECO:0000256" key="2">
    <source>
        <dbReference type="ARBA" id="ARBA00022598"/>
    </source>
</evidence>
<proteinExistence type="predicted"/>
<keyword evidence="6" id="KW-0061">Asparagine biosynthesis</keyword>
<dbReference type="SUPFAM" id="SSF55681">
    <property type="entry name" value="Class II aaRS and biotin synthetases"/>
    <property type="match status" value="1"/>
</dbReference>
<sequence length="329" mass="37009">MKADYLQRQHKIRFIKQAFTDALCAELSLTEVQAPLLTDPSEGVQDSLSGHEKAVKVSVSSLQTEYEIVHSLAKWKRQLLGRYGFQPGEGIVTQMKALRPDEERLSAVHSVFVDQWDWEQAVAPERRTSAQLKEAASAVYKALRTTLSQIQMEYSSRLELPRELTFISTEQLLQRYPDKSPKEREREVTKIHKAVFITGIGAALSDGIRHDVRAPDYDDWTTMDEHGEQGLNGDLLVWSDVLDDAIELSSMGIRVDKTALLHQLELSGRQESAKLPWHQALLSGELPASVGGGIGQSRVCMFLMQQPHIGYVQPGVWCADTHREHAELL</sequence>
<dbReference type="RefSeq" id="WP_126803127.1">
    <property type="nucleotide sequence ID" value="NZ_PIPL01000001.1"/>
</dbReference>
<comment type="caution">
    <text evidence="9">The sequence shown here is derived from an EMBL/GenBank/DDBJ whole genome shotgun (WGS) entry which is preliminary data.</text>
</comment>